<dbReference type="PANTHER" id="PTHR45436">
    <property type="entry name" value="SENSOR HISTIDINE KINASE YKOH"/>
    <property type="match status" value="1"/>
</dbReference>
<comment type="catalytic activity">
    <reaction evidence="1">
        <text>ATP + protein L-histidine = ADP + protein N-phospho-L-histidine.</text>
        <dbReference type="EC" id="2.7.13.3"/>
    </reaction>
</comment>
<evidence type="ECO:0000256" key="5">
    <source>
        <dbReference type="ARBA" id="ARBA00022777"/>
    </source>
</evidence>
<comment type="caution">
    <text evidence="9">The sequence shown here is derived from an EMBL/GenBank/DDBJ whole genome shotgun (WGS) entry which is preliminary data.</text>
</comment>
<dbReference type="InterPro" id="IPR050428">
    <property type="entry name" value="TCS_sensor_his_kinase"/>
</dbReference>
<dbReference type="EC" id="2.7.13.3" evidence="2"/>
<feature type="region of interest" description="Disordered" evidence="6">
    <location>
        <begin position="390"/>
        <end position="415"/>
    </location>
</feature>
<keyword evidence="4" id="KW-0808">Transferase</keyword>
<dbReference type="RefSeq" id="WP_260217266.1">
    <property type="nucleotide sequence ID" value="NZ_JAJAGO010000003.1"/>
</dbReference>
<gene>
    <name evidence="9" type="ORF">LHJ74_08805</name>
</gene>
<evidence type="ECO:0000313" key="9">
    <source>
        <dbReference type="EMBL" id="MCT2590009.1"/>
    </source>
</evidence>
<keyword evidence="5" id="KW-0418">Kinase</keyword>
<proteinExistence type="predicted"/>
<keyword evidence="7" id="KW-0812">Transmembrane</keyword>
<dbReference type="Pfam" id="PF02518">
    <property type="entry name" value="HATPase_c"/>
    <property type="match status" value="1"/>
</dbReference>
<feature type="compositionally biased region" description="Low complexity" evidence="6">
    <location>
        <begin position="526"/>
        <end position="539"/>
    </location>
</feature>
<evidence type="ECO:0000313" key="10">
    <source>
        <dbReference type="Proteomes" id="UP001156389"/>
    </source>
</evidence>
<keyword evidence="9" id="KW-0067">ATP-binding</keyword>
<name>A0ABT2JQ52_9ACTN</name>
<keyword evidence="7" id="KW-0472">Membrane</keyword>
<keyword evidence="9" id="KW-0547">Nucleotide-binding</keyword>
<feature type="region of interest" description="Disordered" evidence="6">
    <location>
        <begin position="428"/>
        <end position="547"/>
    </location>
</feature>
<dbReference type="EMBL" id="JAJAGO010000003">
    <property type="protein sequence ID" value="MCT2590009.1"/>
    <property type="molecule type" value="Genomic_DNA"/>
</dbReference>
<reference evidence="9 10" key="1">
    <citation type="submission" date="2021-10" db="EMBL/GenBank/DDBJ databases">
        <title>Streptomyces gossypii sp. nov., isolated from soil collected from cotton field.</title>
        <authorList>
            <person name="Ge X."/>
            <person name="Chen X."/>
            <person name="Liu W."/>
        </authorList>
    </citation>
    <scope>NUCLEOTIDE SEQUENCE [LARGE SCALE GENOMIC DNA]</scope>
    <source>
        <strain evidence="9 10">N2-109</strain>
    </source>
</reference>
<dbReference type="InterPro" id="IPR003594">
    <property type="entry name" value="HATPase_dom"/>
</dbReference>
<evidence type="ECO:0000256" key="1">
    <source>
        <dbReference type="ARBA" id="ARBA00000085"/>
    </source>
</evidence>
<protein>
    <recommendedName>
        <fullName evidence="2">histidine kinase</fullName>
        <ecNumber evidence="2">2.7.13.3</ecNumber>
    </recommendedName>
</protein>
<feature type="compositionally biased region" description="Basic and acidic residues" evidence="6">
    <location>
        <begin position="489"/>
        <end position="498"/>
    </location>
</feature>
<keyword evidence="10" id="KW-1185">Reference proteome</keyword>
<organism evidence="9 10">
    <name type="scientific">Streptomyces gossypii</name>
    <dbReference type="NCBI Taxonomy" id="2883101"/>
    <lineage>
        <taxon>Bacteria</taxon>
        <taxon>Bacillati</taxon>
        <taxon>Actinomycetota</taxon>
        <taxon>Actinomycetes</taxon>
        <taxon>Kitasatosporales</taxon>
        <taxon>Streptomycetaceae</taxon>
        <taxon>Streptomyces</taxon>
    </lineage>
</organism>
<dbReference type="InterPro" id="IPR036890">
    <property type="entry name" value="HATPase_C_sf"/>
</dbReference>
<evidence type="ECO:0000256" key="2">
    <source>
        <dbReference type="ARBA" id="ARBA00012438"/>
    </source>
</evidence>
<dbReference type="GO" id="GO:0005524">
    <property type="term" value="F:ATP binding"/>
    <property type="evidence" value="ECO:0007669"/>
    <property type="project" value="UniProtKB-KW"/>
</dbReference>
<evidence type="ECO:0000259" key="8">
    <source>
        <dbReference type="SMART" id="SM00387"/>
    </source>
</evidence>
<evidence type="ECO:0000256" key="4">
    <source>
        <dbReference type="ARBA" id="ARBA00022679"/>
    </source>
</evidence>
<evidence type="ECO:0000256" key="6">
    <source>
        <dbReference type="SAM" id="MobiDB-lite"/>
    </source>
</evidence>
<keyword evidence="7" id="KW-1133">Transmembrane helix</keyword>
<dbReference type="SUPFAM" id="SSF55874">
    <property type="entry name" value="ATPase domain of HSP90 chaperone/DNA topoisomerase II/histidine kinase"/>
    <property type="match status" value="1"/>
</dbReference>
<feature type="transmembrane region" description="Helical" evidence="7">
    <location>
        <begin position="40"/>
        <end position="61"/>
    </location>
</feature>
<feature type="compositionally biased region" description="Pro residues" evidence="6">
    <location>
        <begin position="10"/>
        <end position="20"/>
    </location>
</feature>
<feature type="domain" description="Histidine kinase/HSP90-like ATPase" evidence="8">
    <location>
        <begin position="276"/>
        <end position="387"/>
    </location>
</feature>
<dbReference type="Proteomes" id="UP001156389">
    <property type="component" value="Unassembled WGS sequence"/>
</dbReference>
<evidence type="ECO:0000256" key="7">
    <source>
        <dbReference type="SAM" id="Phobius"/>
    </source>
</evidence>
<evidence type="ECO:0000256" key="3">
    <source>
        <dbReference type="ARBA" id="ARBA00022553"/>
    </source>
</evidence>
<feature type="region of interest" description="Disordered" evidence="6">
    <location>
        <begin position="1"/>
        <end position="31"/>
    </location>
</feature>
<dbReference type="Gene3D" id="3.30.565.10">
    <property type="entry name" value="Histidine kinase-like ATPase, C-terminal domain"/>
    <property type="match status" value="1"/>
</dbReference>
<keyword evidence="3" id="KW-0597">Phosphoprotein</keyword>
<feature type="transmembrane region" description="Helical" evidence="7">
    <location>
        <begin position="68"/>
        <end position="92"/>
    </location>
</feature>
<dbReference type="PANTHER" id="PTHR45436:SF5">
    <property type="entry name" value="SENSOR HISTIDINE KINASE TRCS"/>
    <property type="match status" value="1"/>
</dbReference>
<accession>A0ABT2JQ52</accession>
<dbReference type="SMART" id="SM00387">
    <property type="entry name" value="HATPase_c"/>
    <property type="match status" value="1"/>
</dbReference>
<sequence>MTSDASRSPDPVPAPTPTPTPTHAITGADGGPTGIGPRTALAALCALLVTAPACLLSVYAAPQSARAGIAWGSGAAGLALCAAVGFAAWQLLAGRRLRVLLAAQHAEADALRDGTLRFAEETVPALVTRLRGGASADTALAGLSPAPSDPAQRRVLGTLAAELHRSETARATAMAACATAAGRAQALTTSMAADLREMEHQHDDADVLGDLLRLDHRTAQTGRLADSIAVLAGARSERRWAKPIVMESILRGAMGRINDYRRVRLHSTCTAAVDGDSAEGVMHALAELLDNAATFSPPTAEVHVYVEEVSSGVVIAVEDGGLLMDEAALGRAQKAVNSGAVAPDTRSAARLGLTVVGLLARRHDLTVSYRPSAHGGTGVLLRIPQALITHPHPDTDTDTPTRAAAVREPRHPRHVQRMRDVQGILDVRGVEDLQDAPEVPVVPRGADEPQAEHGGAVRDEESGLPLRRSVRKPAAAQRPPATPPAAQPREARSPEESGARFAGFRRAGRERVDGPDGADGPDWQGGTPSTPSGPPASARPRPEEGAE</sequence>
<feature type="compositionally biased region" description="Basic and acidic residues" evidence="6">
    <location>
        <begin position="445"/>
        <end position="461"/>
    </location>
</feature>